<dbReference type="PANTHER" id="PTHR44590:SF3">
    <property type="entry name" value="CARBOXYLESTERASE TYPE B DOMAIN-CONTAINING PROTEIN"/>
    <property type="match status" value="1"/>
</dbReference>
<reference evidence="4" key="1">
    <citation type="submission" date="2017-02" db="UniProtKB">
        <authorList>
            <consortium name="WormBaseParasite"/>
        </authorList>
    </citation>
    <scope>IDENTIFICATION</scope>
</reference>
<accession>A0A0M3KJR5</accession>
<proteinExistence type="predicted"/>
<protein>
    <submittedName>
        <fullName evidence="4">COesterase domain-containing protein</fullName>
    </submittedName>
</protein>
<dbReference type="InterPro" id="IPR029058">
    <property type="entry name" value="AB_hydrolase_fold"/>
</dbReference>
<dbReference type="Pfam" id="PF00135">
    <property type="entry name" value="COesterase"/>
    <property type="match status" value="1"/>
</dbReference>
<dbReference type="InterPro" id="IPR002018">
    <property type="entry name" value="CarbesteraseB"/>
</dbReference>
<evidence type="ECO:0000313" key="2">
    <source>
        <dbReference type="EMBL" id="VDK78391.1"/>
    </source>
</evidence>
<organism evidence="4">
    <name type="scientific">Anisakis simplex</name>
    <name type="common">Herring worm</name>
    <dbReference type="NCBI Taxonomy" id="6269"/>
    <lineage>
        <taxon>Eukaryota</taxon>
        <taxon>Metazoa</taxon>
        <taxon>Ecdysozoa</taxon>
        <taxon>Nematoda</taxon>
        <taxon>Chromadorea</taxon>
        <taxon>Rhabditida</taxon>
        <taxon>Spirurina</taxon>
        <taxon>Ascaridomorpha</taxon>
        <taxon>Ascaridoidea</taxon>
        <taxon>Anisakidae</taxon>
        <taxon>Anisakis</taxon>
        <taxon>Anisakis simplex complex</taxon>
    </lineage>
</organism>
<dbReference type="AlphaFoldDB" id="A0A0M3KJR5"/>
<feature type="domain" description="Carboxylesterase type B" evidence="1">
    <location>
        <begin position="50"/>
        <end position="92"/>
    </location>
</feature>
<dbReference type="EMBL" id="UYRR01040124">
    <property type="protein sequence ID" value="VDK78391.1"/>
    <property type="molecule type" value="Genomic_DNA"/>
</dbReference>
<keyword evidence="3" id="KW-1185">Reference proteome</keyword>
<evidence type="ECO:0000259" key="1">
    <source>
        <dbReference type="Pfam" id="PF00135"/>
    </source>
</evidence>
<evidence type="ECO:0000313" key="4">
    <source>
        <dbReference type="WBParaSite" id="ASIM_0002124101-mRNA-1"/>
    </source>
</evidence>
<name>A0A0M3KJR5_ANISI</name>
<dbReference type="PANTHER" id="PTHR44590">
    <property type="entry name" value="CARBOXYLIC ESTER HYDROLASE-RELATED"/>
    <property type="match status" value="1"/>
</dbReference>
<evidence type="ECO:0000313" key="3">
    <source>
        <dbReference type="Proteomes" id="UP000267096"/>
    </source>
</evidence>
<dbReference type="Gene3D" id="3.40.50.1820">
    <property type="entry name" value="alpha/beta hydrolase"/>
    <property type="match status" value="1"/>
</dbReference>
<dbReference type="Proteomes" id="UP000267096">
    <property type="component" value="Unassembled WGS sequence"/>
</dbReference>
<reference evidence="2 3" key="2">
    <citation type="submission" date="2018-11" db="EMBL/GenBank/DDBJ databases">
        <authorList>
            <consortium name="Pathogen Informatics"/>
        </authorList>
    </citation>
    <scope>NUCLEOTIDE SEQUENCE [LARGE SCALE GENOMIC DNA]</scope>
</reference>
<gene>
    <name evidence="2" type="ORF">ASIM_LOCUS20614</name>
</gene>
<dbReference type="OrthoDB" id="19653at2759"/>
<dbReference type="WBParaSite" id="ASIM_0002124101-mRNA-1">
    <property type="protein sequence ID" value="ASIM_0002124101-mRNA-1"/>
    <property type="gene ID" value="ASIM_0002124101"/>
</dbReference>
<dbReference type="SUPFAM" id="SSF53474">
    <property type="entry name" value="alpha/beta-Hydrolases"/>
    <property type="match status" value="1"/>
</dbReference>
<sequence>MCSIEAAQNKAITSQCRRHYDADRSLRCAVFFGMELILLSNVFSEDALPSRQVATKYGSIVGKRLISEGDKQVDAFLGVPFAKPPIGELRFAVH</sequence>